<dbReference type="GO" id="GO:0009424">
    <property type="term" value="C:bacterial-type flagellum hook"/>
    <property type="evidence" value="ECO:0007669"/>
    <property type="project" value="UniProtKB-UniRule"/>
</dbReference>
<comment type="caution">
    <text evidence="8">The sequence shown here is derived from an EMBL/GenBank/DDBJ whole genome shotgun (WGS) entry which is preliminary data.</text>
</comment>
<comment type="function">
    <text evidence="5">Required for morphogenesis and for the elongation of the flagellar filament by facilitating polymerization of the flagellin monomers at the tip of growing filament. Forms a capping structure, which prevents flagellin subunits (transported through the central channel of the flagellum) from leaking out without polymerization at the distal end.</text>
</comment>
<dbReference type="PANTHER" id="PTHR30288:SF0">
    <property type="entry name" value="FLAGELLAR HOOK-ASSOCIATED PROTEIN 2"/>
    <property type="match status" value="1"/>
</dbReference>
<dbReference type="InterPro" id="IPR040026">
    <property type="entry name" value="FliD"/>
</dbReference>
<evidence type="ECO:0000256" key="3">
    <source>
        <dbReference type="ARBA" id="ARBA00023054"/>
    </source>
</evidence>
<keyword evidence="9" id="KW-1185">Reference proteome</keyword>
<evidence type="ECO:0000256" key="4">
    <source>
        <dbReference type="ARBA" id="ARBA00023143"/>
    </source>
</evidence>
<dbReference type="Proteomes" id="UP000315949">
    <property type="component" value="Unassembled WGS sequence"/>
</dbReference>
<comment type="similarity">
    <text evidence="1 5">Belongs to the FliD family.</text>
</comment>
<organism evidence="8 9">
    <name type="scientific">Luteimonas wenzhouensis</name>
    <dbReference type="NCBI Taxonomy" id="2599615"/>
    <lineage>
        <taxon>Bacteria</taxon>
        <taxon>Pseudomonadati</taxon>
        <taxon>Pseudomonadota</taxon>
        <taxon>Gammaproteobacteria</taxon>
        <taxon>Lysobacterales</taxon>
        <taxon>Lysobacteraceae</taxon>
        <taxon>Luteimonas</taxon>
    </lineage>
</organism>
<keyword evidence="8" id="KW-0966">Cell projection</keyword>
<keyword evidence="5" id="KW-0964">Secreted</keyword>
<accession>A0A5C5TWK7</accession>
<reference evidence="8 9" key="1">
    <citation type="submission" date="2019-07" db="EMBL/GenBank/DDBJ databases">
        <title>Luteimonas sp. YD-1 nov., isolated from acidic soil.</title>
        <authorList>
            <person name="Zhou J."/>
        </authorList>
    </citation>
    <scope>NUCLEOTIDE SEQUENCE [LARGE SCALE GENOMIC DNA]</scope>
    <source>
        <strain evidence="8 9">YD-1</strain>
    </source>
</reference>
<evidence type="ECO:0000313" key="9">
    <source>
        <dbReference type="Proteomes" id="UP000315949"/>
    </source>
</evidence>
<dbReference type="GO" id="GO:0005576">
    <property type="term" value="C:extracellular region"/>
    <property type="evidence" value="ECO:0007669"/>
    <property type="project" value="UniProtKB-SubCell"/>
</dbReference>
<proteinExistence type="inferred from homology"/>
<dbReference type="Pfam" id="PF02465">
    <property type="entry name" value="FliD_N"/>
    <property type="match status" value="1"/>
</dbReference>
<keyword evidence="4 5" id="KW-0975">Bacterial flagellum</keyword>
<dbReference type="PANTHER" id="PTHR30288">
    <property type="entry name" value="FLAGELLAR CAP/ASSEMBLY PROTEIN FLID"/>
    <property type="match status" value="1"/>
</dbReference>
<dbReference type="GO" id="GO:0071973">
    <property type="term" value="P:bacterial-type flagellum-dependent cell motility"/>
    <property type="evidence" value="ECO:0007669"/>
    <property type="project" value="TreeGrafter"/>
</dbReference>
<dbReference type="InterPro" id="IPR010809">
    <property type="entry name" value="FliD_C"/>
</dbReference>
<dbReference type="OrthoDB" id="5980200at2"/>
<evidence type="ECO:0000256" key="5">
    <source>
        <dbReference type="RuleBase" id="RU362066"/>
    </source>
</evidence>
<dbReference type="RefSeq" id="WP_027072034.1">
    <property type="nucleotide sequence ID" value="NZ_VOHE01000006.1"/>
</dbReference>
<evidence type="ECO:0000313" key="8">
    <source>
        <dbReference type="EMBL" id="TWT18037.1"/>
    </source>
</evidence>
<comment type="subunit">
    <text evidence="2 5">Homopentamer.</text>
</comment>
<sequence length="448" mass="45314">MTTIGNVGKLDVMTMVAQLVAADRAQPEARIAGKEREVNAQISAIGTLRSAFSALGTAIKGLSSGENLSARKATVPADANFSASAGSGAATGRYQIEVIALASAHKLGSAAHAADAAIGTGTLTITTGDTTLEVVIDESNNTLAGIRDAVNAAAGGKGVSATIVTGDDGAHLVFNALGTGSAGALRIAASGGDGGLSAFAFDPDVPGGLAELAAASDARVKVDGIERSSPSNTVADLIDKVSITLTKAEPGTVRELRVEGDTGAQRSAVKAFVSAYNAALGALGQVSSYNAANKTAAALNGDAMVRNTTRDLRNILGDGVMDLKALGIAIAKDGTLSLDEAAFDKGLADDPGAAARLFGADGMAGRLDAVVQRLVDPDEGLLAGRTANLNARTKALAAQRSQLDFRMSQAEARYRAQFTALDVLLTSLQTSSDYLSQQIAALNNNKTT</sequence>
<name>A0A5C5TWK7_9GAMM</name>
<dbReference type="InterPro" id="IPR003481">
    <property type="entry name" value="FliD_N"/>
</dbReference>
<keyword evidence="8" id="KW-0969">Cilium</keyword>
<dbReference type="AlphaFoldDB" id="A0A5C5TWK7"/>
<dbReference type="Pfam" id="PF07195">
    <property type="entry name" value="FliD_C"/>
    <property type="match status" value="1"/>
</dbReference>
<dbReference type="GO" id="GO:0007155">
    <property type="term" value="P:cell adhesion"/>
    <property type="evidence" value="ECO:0007669"/>
    <property type="project" value="InterPro"/>
</dbReference>
<evidence type="ECO:0000259" key="6">
    <source>
        <dbReference type="Pfam" id="PF02465"/>
    </source>
</evidence>
<keyword evidence="8" id="KW-0282">Flagellum</keyword>
<evidence type="ECO:0000259" key="7">
    <source>
        <dbReference type="Pfam" id="PF07195"/>
    </source>
</evidence>
<feature type="domain" description="Flagellar hook-associated protein 2 N-terminal" evidence="6">
    <location>
        <begin position="9"/>
        <end position="105"/>
    </location>
</feature>
<evidence type="ECO:0000256" key="2">
    <source>
        <dbReference type="ARBA" id="ARBA00011255"/>
    </source>
</evidence>
<comment type="subcellular location">
    <subcellularLocation>
        <location evidence="5">Secreted</location>
    </subcellularLocation>
    <subcellularLocation>
        <location evidence="5">Bacterial flagellum</location>
    </subcellularLocation>
</comment>
<gene>
    <name evidence="8" type="ORF">FQY79_12075</name>
</gene>
<evidence type="ECO:0000256" key="1">
    <source>
        <dbReference type="ARBA" id="ARBA00009764"/>
    </source>
</evidence>
<dbReference type="EMBL" id="VOHE01000006">
    <property type="protein sequence ID" value="TWT18037.1"/>
    <property type="molecule type" value="Genomic_DNA"/>
</dbReference>
<dbReference type="GO" id="GO:0009421">
    <property type="term" value="C:bacterial-type flagellum filament cap"/>
    <property type="evidence" value="ECO:0007669"/>
    <property type="project" value="InterPro"/>
</dbReference>
<keyword evidence="3" id="KW-0175">Coiled coil</keyword>
<feature type="domain" description="Flagellar hook-associated protein 2 C-terminal" evidence="7">
    <location>
        <begin position="215"/>
        <end position="429"/>
    </location>
</feature>
<protein>
    <recommendedName>
        <fullName evidence="5">Flagellar hook-associated protein 2</fullName>
        <shortName evidence="5">HAP2</shortName>
    </recommendedName>
    <alternativeName>
        <fullName evidence="5">Flagellar cap protein</fullName>
    </alternativeName>
</protein>